<proteinExistence type="predicted"/>
<feature type="domain" description="YozE SAM-like" evidence="1">
    <location>
        <begin position="2"/>
        <end position="63"/>
    </location>
</feature>
<evidence type="ECO:0000313" key="2">
    <source>
        <dbReference type="EMBL" id="XFO70353.1"/>
    </source>
</evidence>
<protein>
    <recommendedName>
        <fullName evidence="1">YozE SAM-like domain-containing protein</fullName>
    </recommendedName>
</protein>
<reference evidence="2" key="1">
    <citation type="submission" date="2024-05" db="EMBL/GenBank/DDBJ databases">
        <title>Isolation and characterization of Sporomusa carbonis sp. nov., a carboxydotrophic hydrogenogen in the genus of Sporomusa isolated from a charcoal burning pile.</title>
        <authorList>
            <person name="Boeer T."/>
            <person name="Rosenbaum F."/>
            <person name="Eysell L."/>
            <person name="Mueller V."/>
            <person name="Daniel R."/>
            <person name="Poehlein A."/>
        </authorList>
    </citation>
    <scope>NUCLEOTIDE SEQUENCE [LARGE SCALE GENOMIC DNA]</scope>
    <source>
        <strain evidence="2">DSM 3132</strain>
    </source>
</reference>
<evidence type="ECO:0000259" key="1">
    <source>
        <dbReference type="Pfam" id="PF06855"/>
    </source>
</evidence>
<dbReference type="EMBL" id="CP155571">
    <property type="protein sequence ID" value="XFO70353.1"/>
    <property type="molecule type" value="Genomic_DNA"/>
</dbReference>
<name>A0ABZ3IWR3_SPOA4</name>
<dbReference type="Proteomes" id="UP000216052">
    <property type="component" value="Chromosome"/>
</dbReference>
<keyword evidence="3" id="KW-1185">Reference proteome</keyword>
<accession>A0ABZ3IWR3</accession>
<evidence type="ECO:0000313" key="3">
    <source>
        <dbReference type="Proteomes" id="UP000216052"/>
    </source>
</evidence>
<dbReference type="Gene3D" id="1.10.150.260">
    <property type="entry name" value="YozE SAM-like"/>
    <property type="match status" value="1"/>
</dbReference>
<dbReference type="InterPro" id="IPR036806">
    <property type="entry name" value="YozE_SAM-like_sf"/>
</dbReference>
<dbReference type="SUPFAM" id="SSF140652">
    <property type="entry name" value="YozE-like"/>
    <property type="match status" value="1"/>
</dbReference>
<gene>
    <name evidence="2" type="ORF">SPACI_003410</name>
</gene>
<sequence length="184" mass="21303">MSFKQFIIAQGRRDDSIGDIARDVAKDKNFPYSGDLKSLIRYLRRCDACPGALEALQKACNEWSKEGAMTDLVVAYRQEIANQIYQVCKQWKQTDLLLTLFDDNNQAEENRKIAKFKVRKMIIKAYHEFQTAHNLDNNTMAEIHRAWCASIAKQGRALDRPQNEIVRVFKFWTRVPAMADRGSK</sequence>
<dbReference type="InterPro" id="IPR023089">
    <property type="entry name" value="YozE_SAM-like"/>
</dbReference>
<organism evidence="2 3">
    <name type="scientific">Sporomusa acidovorans (strain ATCC 49682 / DSM 3132 / Mol)</name>
    <dbReference type="NCBI Taxonomy" id="1123286"/>
    <lineage>
        <taxon>Bacteria</taxon>
        <taxon>Bacillati</taxon>
        <taxon>Bacillota</taxon>
        <taxon>Negativicutes</taxon>
        <taxon>Selenomonadales</taxon>
        <taxon>Sporomusaceae</taxon>
        <taxon>Sporomusa</taxon>
    </lineage>
</organism>
<dbReference type="RefSeq" id="WP_093793903.1">
    <property type="nucleotide sequence ID" value="NZ_CP155571.1"/>
</dbReference>
<dbReference type="Pfam" id="PF06855">
    <property type="entry name" value="YozE_SAM_like"/>
    <property type="match status" value="1"/>
</dbReference>